<dbReference type="Pfam" id="PF14559">
    <property type="entry name" value="TPR_19"/>
    <property type="match status" value="1"/>
</dbReference>
<dbReference type="EMBL" id="JALAAR010000007">
    <property type="protein sequence ID" value="MEH8017508.1"/>
    <property type="molecule type" value="Genomic_DNA"/>
</dbReference>
<dbReference type="PROSITE" id="PS50005">
    <property type="entry name" value="TPR"/>
    <property type="match status" value="2"/>
</dbReference>
<dbReference type="Gene3D" id="3.40.50.300">
    <property type="entry name" value="P-loop containing nucleotide triphosphate hydrolases"/>
    <property type="match status" value="1"/>
</dbReference>
<dbReference type="PANTHER" id="PTHR12788">
    <property type="entry name" value="PROTEIN-TYROSINE SULFOTRANSFERASE 2"/>
    <property type="match status" value="1"/>
</dbReference>
<evidence type="ECO:0000256" key="2">
    <source>
        <dbReference type="PROSITE-ProRule" id="PRU00339"/>
    </source>
</evidence>
<comment type="caution">
    <text evidence="3">The sequence shown here is derived from an EMBL/GenBank/DDBJ whole genome shotgun (WGS) entry which is preliminary data.</text>
</comment>
<dbReference type="RefSeq" id="WP_335735922.1">
    <property type="nucleotide sequence ID" value="NZ_JALAAR010000007.1"/>
</dbReference>
<organism evidence="3 4">
    <name type="scientific">Rheinheimera muenzenbergensis</name>
    <dbReference type="NCBI Taxonomy" id="1193628"/>
    <lineage>
        <taxon>Bacteria</taxon>
        <taxon>Pseudomonadati</taxon>
        <taxon>Pseudomonadota</taxon>
        <taxon>Gammaproteobacteria</taxon>
        <taxon>Chromatiales</taxon>
        <taxon>Chromatiaceae</taxon>
        <taxon>Rheinheimera</taxon>
    </lineage>
</organism>
<keyword evidence="1" id="KW-0808">Transferase</keyword>
<dbReference type="Pfam" id="PF13469">
    <property type="entry name" value="Sulfotransfer_3"/>
    <property type="match status" value="1"/>
</dbReference>
<dbReference type="Proteomes" id="UP001375382">
    <property type="component" value="Unassembled WGS sequence"/>
</dbReference>
<reference evidence="3 4" key="1">
    <citation type="journal article" date="2023" name="Ecotoxicol. Environ. Saf.">
        <title>Mercury remediation potential of mercury-resistant strain Rheinheimera metallidurans sp. nov. isolated from a municipal waste dumping site.</title>
        <authorList>
            <person name="Yadav V."/>
            <person name="Manjhi A."/>
            <person name="Vadakedath N."/>
        </authorList>
    </citation>
    <scope>NUCLEOTIDE SEQUENCE [LARGE SCALE GENOMIC DNA]</scope>
    <source>
        <strain evidence="3 4">E-49</strain>
    </source>
</reference>
<sequence>MTDANTLLQGFYQAAAQKNLPAAATAVQQLTQHHRQLPDSWLAASLFAEYSGQFAKALQAADIALSLNAKAPALLLRRLHCLQRCGHTALALTLAQQLCQSLLPDADFLSELALQCSQLQQFEQAATLYQQALTLQPQNGTLYYNYATMLRFSGQLAKAEQMLDQAIALQPHDADAWHLRSNLRKQQPDNHHCAGLTALLQRDDLSPKQRVQLHYALAKELEDLQQYPQSFAQLATGATLRRQHINYQLQDDLAVMQLIQQQFSADFFRQPRSEGYHNSEAVFIVSMPRAGSTLVERMLGCDAKIQLAGELNNFASQLSRLAQQQAGRKLDKTALVQQAGQLDYAALGRAYIDSTRPLTGNKPHFVDKLPLNFLYVGLIHLALPQAKIIHVQRNPIDHCYAIYKHLFADAYPFSYQLDELAQYYQAYQALMAHWQQVLPGVIHTVQYEELIRQPEQQSKALFAHCGLSWSERCLQFHQQNRQASTTGSASQVRQPLYNSSVARWRCYQHELAELISAFPDAVSPV</sequence>
<evidence type="ECO:0000313" key="4">
    <source>
        <dbReference type="Proteomes" id="UP001375382"/>
    </source>
</evidence>
<dbReference type="InterPro" id="IPR019734">
    <property type="entry name" value="TPR_rpt"/>
</dbReference>
<dbReference type="SUPFAM" id="SSF48452">
    <property type="entry name" value="TPR-like"/>
    <property type="match status" value="1"/>
</dbReference>
<dbReference type="Gene3D" id="1.25.40.10">
    <property type="entry name" value="Tetratricopeptide repeat domain"/>
    <property type="match status" value="2"/>
</dbReference>
<keyword evidence="4" id="KW-1185">Reference proteome</keyword>
<feature type="repeat" description="TPR" evidence="2">
    <location>
        <begin position="106"/>
        <end position="139"/>
    </location>
</feature>
<dbReference type="SMART" id="SM00028">
    <property type="entry name" value="TPR"/>
    <property type="match status" value="4"/>
</dbReference>
<feature type="repeat" description="TPR" evidence="2">
    <location>
        <begin position="140"/>
        <end position="173"/>
    </location>
</feature>
<keyword evidence="2" id="KW-0802">TPR repeat</keyword>
<dbReference type="InterPro" id="IPR026634">
    <property type="entry name" value="TPST-like"/>
</dbReference>
<evidence type="ECO:0000313" key="3">
    <source>
        <dbReference type="EMBL" id="MEH8017508.1"/>
    </source>
</evidence>
<protein>
    <submittedName>
        <fullName evidence="3">Sulfotransferase</fullName>
    </submittedName>
</protein>
<dbReference type="PANTHER" id="PTHR12788:SF10">
    <property type="entry name" value="PROTEIN-TYROSINE SULFOTRANSFERASE"/>
    <property type="match status" value="1"/>
</dbReference>
<dbReference type="InterPro" id="IPR027417">
    <property type="entry name" value="P-loop_NTPase"/>
</dbReference>
<dbReference type="SUPFAM" id="SSF52540">
    <property type="entry name" value="P-loop containing nucleoside triphosphate hydrolases"/>
    <property type="match status" value="1"/>
</dbReference>
<name>A0ABU8C6F3_9GAMM</name>
<dbReference type="InterPro" id="IPR011990">
    <property type="entry name" value="TPR-like_helical_dom_sf"/>
</dbReference>
<accession>A0ABU8C6F3</accession>
<gene>
    <name evidence="3" type="ORF">MN202_09700</name>
</gene>
<evidence type="ECO:0000256" key="1">
    <source>
        <dbReference type="ARBA" id="ARBA00022679"/>
    </source>
</evidence>
<proteinExistence type="predicted"/>